<evidence type="ECO:0000313" key="3">
    <source>
        <dbReference type="Proteomes" id="UP001151760"/>
    </source>
</evidence>
<dbReference type="EMBL" id="BQNB010011235">
    <property type="protein sequence ID" value="GJS87922.1"/>
    <property type="molecule type" value="Genomic_DNA"/>
</dbReference>
<name>A0ABQ4ZFH9_9ASTR</name>
<feature type="compositionally biased region" description="Basic and acidic residues" evidence="1">
    <location>
        <begin position="45"/>
        <end position="62"/>
    </location>
</feature>
<evidence type="ECO:0000313" key="2">
    <source>
        <dbReference type="EMBL" id="GJS87922.1"/>
    </source>
</evidence>
<sequence>MIKYLKNQGNYQIKDFKGMSYNEVRPIFEKVWDFNQNIEHFDKVQERKEKEKTTQVKEEVAKKPKTKRKKSIPTKSTRGSAKRHKTEKDTKKEGLKEYLDVIPREDVAIDVDSLSIKYPIVDWKTHIVLEKFMYYQVFRGDGSSKNYKILSEMLKDFDREDVKDLYRLVKERFATSRPEGYDLMLWGDLHTLFESNEEDEIWMGQHEYDVIS</sequence>
<reference evidence="2" key="1">
    <citation type="journal article" date="2022" name="Int. J. Mol. Sci.">
        <title>Draft Genome of Tanacetum Coccineum: Genomic Comparison of Closely Related Tanacetum-Family Plants.</title>
        <authorList>
            <person name="Yamashiro T."/>
            <person name="Shiraishi A."/>
            <person name="Nakayama K."/>
            <person name="Satake H."/>
        </authorList>
    </citation>
    <scope>NUCLEOTIDE SEQUENCE</scope>
</reference>
<protein>
    <submittedName>
        <fullName evidence="2">Uncharacterized protein</fullName>
    </submittedName>
</protein>
<keyword evidence="3" id="KW-1185">Reference proteome</keyword>
<comment type="caution">
    <text evidence="2">The sequence shown here is derived from an EMBL/GenBank/DDBJ whole genome shotgun (WGS) entry which is preliminary data.</text>
</comment>
<evidence type="ECO:0000256" key="1">
    <source>
        <dbReference type="SAM" id="MobiDB-lite"/>
    </source>
</evidence>
<proteinExistence type="predicted"/>
<organism evidence="2 3">
    <name type="scientific">Tanacetum coccineum</name>
    <dbReference type="NCBI Taxonomy" id="301880"/>
    <lineage>
        <taxon>Eukaryota</taxon>
        <taxon>Viridiplantae</taxon>
        <taxon>Streptophyta</taxon>
        <taxon>Embryophyta</taxon>
        <taxon>Tracheophyta</taxon>
        <taxon>Spermatophyta</taxon>
        <taxon>Magnoliopsida</taxon>
        <taxon>eudicotyledons</taxon>
        <taxon>Gunneridae</taxon>
        <taxon>Pentapetalae</taxon>
        <taxon>asterids</taxon>
        <taxon>campanulids</taxon>
        <taxon>Asterales</taxon>
        <taxon>Asteraceae</taxon>
        <taxon>Asteroideae</taxon>
        <taxon>Anthemideae</taxon>
        <taxon>Anthemidinae</taxon>
        <taxon>Tanacetum</taxon>
    </lineage>
</organism>
<gene>
    <name evidence="2" type="ORF">Tco_0770558</name>
</gene>
<feature type="compositionally biased region" description="Basic residues" evidence="1">
    <location>
        <begin position="63"/>
        <end position="72"/>
    </location>
</feature>
<accession>A0ABQ4ZFH9</accession>
<feature type="region of interest" description="Disordered" evidence="1">
    <location>
        <begin position="45"/>
        <end position="91"/>
    </location>
</feature>
<reference evidence="2" key="2">
    <citation type="submission" date="2022-01" db="EMBL/GenBank/DDBJ databases">
        <authorList>
            <person name="Yamashiro T."/>
            <person name="Shiraishi A."/>
            <person name="Satake H."/>
            <person name="Nakayama K."/>
        </authorList>
    </citation>
    <scope>NUCLEOTIDE SEQUENCE</scope>
</reference>
<dbReference type="Proteomes" id="UP001151760">
    <property type="component" value="Unassembled WGS sequence"/>
</dbReference>